<evidence type="ECO:0000256" key="15">
    <source>
        <dbReference type="SAM" id="MobiDB-lite"/>
    </source>
</evidence>
<keyword evidence="11" id="KW-0560">Oxidoreductase</keyword>
<dbReference type="Pfam" id="PF03653">
    <property type="entry name" value="UPF0093"/>
    <property type="match status" value="1"/>
</dbReference>
<evidence type="ECO:0000256" key="3">
    <source>
        <dbReference type="ARBA" id="ARBA00005073"/>
    </source>
</evidence>
<dbReference type="PANTHER" id="PTHR40255">
    <property type="entry name" value="UPF0093 MEMBRANE PROTEIN SLR1790"/>
    <property type="match status" value="1"/>
</dbReference>
<feature type="region of interest" description="Disordered" evidence="15">
    <location>
        <begin position="160"/>
        <end position="187"/>
    </location>
</feature>
<evidence type="ECO:0000256" key="1">
    <source>
        <dbReference type="ARBA" id="ARBA00001970"/>
    </source>
</evidence>
<feature type="compositionally biased region" description="Pro residues" evidence="15">
    <location>
        <begin position="171"/>
        <end position="187"/>
    </location>
</feature>
<feature type="transmembrane region" description="Helical" evidence="16">
    <location>
        <begin position="87"/>
        <end position="105"/>
    </location>
</feature>
<protein>
    <recommendedName>
        <fullName evidence="5">Protoporphyrinogen IX oxidase</fullName>
    </recommendedName>
</protein>
<dbReference type="OrthoDB" id="7570050at2"/>
<keyword evidence="8 16" id="KW-0812">Transmembrane</keyword>
<evidence type="ECO:0000256" key="14">
    <source>
        <dbReference type="ARBA" id="ARBA00048390"/>
    </source>
</evidence>
<evidence type="ECO:0000256" key="7">
    <source>
        <dbReference type="ARBA" id="ARBA00022617"/>
    </source>
</evidence>
<dbReference type="GO" id="GO:0016491">
    <property type="term" value="F:oxidoreductase activity"/>
    <property type="evidence" value="ECO:0007669"/>
    <property type="project" value="UniProtKB-KW"/>
</dbReference>
<comment type="similarity">
    <text evidence="4">Belongs to the HemJ family.</text>
</comment>
<evidence type="ECO:0000256" key="9">
    <source>
        <dbReference type="ARBA" id="ARBA00022723"/>
    </source>
</evidence>
<proteinExistence type="inferred from homology"/>
<accession>A0A0F7KU63</accession>
<dbReference type="EMBL" id="CP011452">
    <property type="protein sequence ID" value="AKH42711.1"/>
    <property type="molecule type" value="Genomic_DNA"/>
</dbReference>
<dbReference type="InterPro" id="IPR005265">
    <property type="entry name" value="HemJ-like"/>
</dbReference>
<keyword evidence="7" id="KW-0349">Heme</keyword>
<evidence type="ECO:0000256" key="16">
    <source>
        <dbReference type="SAM" id="Phobius"/>
    </source>
</evidence>
<dbReference type="GO" id="GO:0046872">
    <property type="term" value="F:metal ion binding"/>
    <property type="evidence" value="ECO:0007669"/>
    <property type="project" value="UniProtKB-KW"/>
</dbReference>
<keyword evidence="6" id="KW-1003">Cell membrane</keyword>
<evidence type="ECO:0000256" key="13">
    <source>
        <dbReference type="ARBA" id="ARBA00023136"/>
    </source>
</evidence>
<evidence type="ECO:0000256" key="11">
    <source>
        <dbReference type="ARBA" id="ARBA00023002"/>
    </source>
</evidence>
<dbReference type="STRING" id="1267766.WYH_01675"/>
<dbReference type="PATRIC" id="fig|1267766.3.peg.1684"/>
<evidence type="ECO:0000256" key="12">
    <source>
        <dbReference type="ARBA" id="ARBA00023004"/>
    </source>
</evidence>
<dbReference type="PANTHER" id="PTHR40255:SF1">
    <property type="entry name" value="PROTOPORPHYRINOGEN IX OXIDASE"/>
    <property type="match status" value="1"/>
</dbReference>
<dbReference type="Proteomes" id="UP000034392">
    <property type="component" value="Chromosome"/>
</dbReference>
<evidence type="ECO:0000256" key="6">
    <source>
        <dbReference type="ARBA" id="ARBA00022475"/>
    </source>
</evidence>
<organism evidence="17 18">
    <name type="scientific">Croceibacterium atlanticum</name>
    <dbReference type="NCBI Taxonomy" id="1267766"/>
    <lineage>
        <taxon>Bacteria</taxon>
        <taxon>Pseudomonadati</taxon>
        <taxon>Pseudomonadota</taxon>
        <taxon>Alphaproteobacteria</taxon>
        <taxon>Sphingomonadales</taxon>
        <taxon>Erythrobacteraceae</taxon>
        <taxon>Croceibacterium</taxon>
    </lineage>
</organism>
<comment type="pathway">
    <text evidence="3">Porphyrin-containing compound metabolism; protoporphyrin-IX biosynthesis; protoporphyrin-IX from protoporphyrinogen-IX: step 1/1.</text>
</comment>
<evidence type="ECO:0000256" key="2">
    <source>
        <dbReference type="ARBA" id="ARBA00004651"/>
    </source>
</evidence>
<feature type="transmembrane region" description="Helical" evidence="16">
    <location>
        <begin position="12"/>
        <end position="36"/>
    </location>
</feature>
<evidence type="ECO:0000256" key="5">
    <source>
        <dbReference type="ARBA" id="ARBA00017504"/>
    </source>
</evidence>
<dbReference type="UniPathway" id="UPA00251">
    <property type="reaction ID" value="UER00324"/>
</dbReference>
<dbReference type="RefSeq" id="WP_082347911.1">
    <property type="nucleotide sequence ID" value="NZ_CP011452.2"/>
</dbReference>
<evidence type="ECO:0000256" key="8">
    <source>
        <dbReference type="ARBA" id="ARBA00022692"/>
    </source>
</evidence>
<gene>
    <name evidence="17" type="ORF">WYH_01675</name>
</gene>
<keyword evidence="12" id="KW-0408">Iron</keyword>
<evidence type="ECO:0000313" key="17">
    <source>
        <dbReference type="EMBL" id="AKH42711.1"/>
    </source>
</evidence>
<comment type="subcellular location">
    <subcellularLocation>
        <location evidence="2">Cell membrane</location>
        <topology evidence="2">Multi-pass membrane protein</topology>
    </subcellularLocation>
</comment>
<dbReference type="GO" id="GO:0005886">
    <property type="term" value="C:plasma membrane"/>
    <property type="evidence" value="ECO:0007669"/>
    <property type="project" value="UniProtKB-SubCell"/>
</dbReference>
<reference evidence="17" key="1">
    <citation type="submission" date="2015-05" db="EMBL/GenBank/DDBJ databases">
        <title>The complete genome of Altererythrobacter atlanticus strain 26DY36.</title>
        <authorList>
            <person name="Wu Y.-H."/>
            <person name="Cheng H."/>
            <person name="Wu X.-W."/>
        </authorList>
    </citation>
    <scope>NUCLEOTIDE SEQUENCE [LARGE SCALE GENOMIC DNA]</scope>
    <source>
        <strain evidence="17">26DY36</strain>
    </source>
</reference>
<dbReference type="AlphaFoldDB" id="A0A0F7KU63"/>
<evidence type="ECO:0000256" key="10">
    <source>
        <dbReference type="ARBA" id="ARBA00022989"/>
    </source>
</evidence>
<keyword evidence="10 16" id="KW-1133">Transmembrane helix</keyword>
<keyword evidence="13 16" id="KW-0472">Membrane</keyword>
<evidence type="ECO:0000256" key="4">
    <source>
        <dbReference type="ARBA" id="ARBA00006501"/>
    </source>
</evidence>
<name>A0A0F7KU63_9SPHN</name>
<dbReference type="KEGG" id="aay:WYH_01675"/>
<sequence length="187" mass="20218">MDSARSLYPEMLWLKFLHIAGVAVWVAGLLYLAALLQNHQRVRDRQDFARVRMGSRFAYMGLVSPAAFVAVGAGGALLFLADALHPWMFAKLAAVGVLVVAHMQYGHVLAHLADEEVEGPTLRIRLVALAIGASSLAILALVLAKPAIDPGLPTWLTEPGQLQPLEERHAPPPPPPRHAPPVYPHSS</sequence>
<comment type="cofactor">
    <cofactor evidence="1">
        <name>heme b</name>
        <dbReference type="ChEBI" id="CHEBI:60344"/>
    </cofactor>
</comment>
<comment type="catalytic activity">
    <reaction evidence="14">
        <text>protoporphyrinogen IX + 3 A = protoporphyrin IX + 3 AH2</text>
        <dbReference type="Rhea" id="RHEA:62000"/>
        <dbReference type="ChEBI" id="CHEBI:13193"/>
        <dbReference type="ChEBI" id="CHEBI:17499"/>
        <dbReference type="ChEBI" id="CHEBI:57306"/>
        <dbReference type="ChEBI" id="CHEBI:57307"/>
    </reaction>
</comment>
<keyword evidence="18" id="KW-1185">Reference proteome</keyword>
<feature type="transmembrane region" description="Helical" evidence="16">
    <location>
        <begin position="57"/>
        <end position="81"/>
    </location>
</feature>
<keyword evidence="9" id="KW-0479">Metal-binding</keyword>
<evidence type="ECO:0000313" key="18">
    <source>
        <dbReference type="Proteomes" id="UP000034392"/>
    </source>
</evidence>
<dbReference type="GO" id="GO:0006782">
    <property type="term" value="P:protoporphyrinogen IX biosynthetic process"/>
    <property type="evidence" value="ECO:0007669"/>
    <property type="project" value="UniProtKB-UniPathway"/>
</dbReference>
<feature type="transmembrane region" description="Helical" evidence="16">
    <location>
        <begin position="126"/>
        <end position="148"/>
    </location>
</feature>